<accession>A0A8H4LQ46</accession>
<evidence type="ECO:0000256" key="1">
    <source>
        <dbReference type="ARBA" id="ARBA00022723"/>
    </source>
</evidence>
<organism evidence="6 7">
    <name type="scientific">Fusarium albosuccineum</name>
    <dbReference type="NCBI Taxonomy" id="1237068"/>
    <lineage>
        <taxon>Eukaryota</taxon>
        <taxon>Fungi</taxon>
        <taxon>Dikarya</taxon>
        <taxon>Ascomycota</taxon>
        <taxon>Pezizomycotina</taxon>
        <taxon>Sordariomycetes</taxon>
        <taxon>Hypocreomycetidae</taxon>
        <taxon>Hypocreales</taxon>
        <taxon>Nectriaceae</taxon>
        <taxon>Fusarium</taxon>
        <taxon>Fusarium decemcellulare species complex</taxon>
    </lineage>
</organism>
<dbReference type="OrthoDB" id="6509908at2759"/>
<evidence type="ECO:0000313" key="7">
    <source>
        <dbReference type="Proteomes" id="UP000554235"/>
    </source>
</evidence>
<dbReference type="CDD" id="cd12148">
    <property type="entry name" value="fungal_TF_MHR"/>
    <property type="match status" value="1"/>
</dbReference>
<dbReference type="PANTHER" id="PTHR47840">
    <property type="entry name" value="ZN(II)2CYS6 TRANSCRIPTION FACTOR (EUROFUNG)-RELATED"/>
    <property type="match status" value="1"/>
</dbReference>
<evidence type="ECO:0000313" key="6">
    <source>
        <dbReference type="EMBL" id="KAF4472861.1"/>
    </source>
</evidence>
<dbReference type="GO" id="GO:0000981">
    <property type="term" value="F:DNA-binding transcription factor activity, RNA polymerase II-specific"/>
    <property type="evidence" value="ECO:0007669"/>
    <property type="project" value="InterPro"/>
</dbReference>
<dbReference type="InterPro" id="IPR007219">
    <property type="entry name" value="XnlR_reg_dom"/>
</dbReference>
<protein>
    <submittedName>
        <fullName evidence="6">Zn2 Cys6 DNA-binding</fullName>
    </submittedName>
</protein>
<reference evidence="6 7" key="1">
    <citation type="submission" date="2020-01" db="EMBL/GenBank/DDBJ databases">
        <title>Identification and distribution of gene clusters putatively required for synthesis of sphingolipid metabolism inhibitors in phylogenetically diverse species of the filamentous fungus Fusarium.</title>
        <authorList>
            <person name="Kim H.-S."/>
            <person name="Busman M."/>
            <person name="Brown D.W."/>
            <person name="Divon H."/>
            <person name="Uhlig S."/>
            <person name="Proctor R.H."/>
        </authorList>
    </citation>
    <scope>NUCLEOTIDE SEQUENCE [LARGE SCALE GENOMIC DNA]</scope>
    <source>
        <strain evidence="6 7">NRRL 20459</strain>
    </source>
</reference>
<dbReference type="Proteomes" id="UP000554235">
    <property type="component" value="Unassembled WGS sequence"/>
</dbReference>
<keyword evidence="7" id="KW-1185">Reference proteome</keyword>
<dbReference type="Gene3D" id="4.10.240.10">
    <property type="entry name" value="Zn(2)-C6 fungal-type DNA-binding domain"/>
    <property type="match status" value="1"/>
</dbReference>
<feature type="domain" description="Zn(2)-C6 fungal-type" evidence="5">
    <location>
        <begin position="14"/>
        <end position="47"/>
    </location>
</feature>
<evidence type="ECO:0000256" key="3">
    <source>
        <dbReference type="ARBA" id="ARBA00023163"/>
    </source>
</evidence>
<gene>
    <name evidence="6" type="ORF">FALBO_248</name>
</gene>
<dbReference type="PROSITE" id="PS00463">
    <property type="entry name" value="ZN2_CY6_FUNGAL_1"/>
    <property type="match status" value="1"/>
</dbReference>
<comment type="caution">
    <text evidence="6">The sequence shown here is derived from an EMBL/GenBank/DDBJ whole genome shotgun (WGS) entry which is preliminary data.</text>
</comment>
<evidence type="ECO:0000259" key="5">
    <source>
        <dbReference type="PROSITE" id="PS50048"/>
    </source>
</evidence>
<dbReference type="SMART" id="SM00066">
    <property type="entry name" value="GAL4"/>
    <property type="match status" value="1"/>
</dbReference>
<keyword evidence="2" id="KW-0805">Transcription regulation</keyword>
<dbReference type="InterPro" id="IPR001138">
    <property type="entry name" value="Zn2Cys6_DnaBD"/>
</dbReference>
<keyword evidence="1" id="KW-0479">Metal-binding</keyword>
<sequence length="629" mass="70393">MEPSRKRLRRSTRSCYQCRKRKVKCQLTDEDVETCAECIKSGTRCTLQAPDTGQANGHSEKEGHESRLERIETLLKKLVDAHELSRPDPTLLGTEFPVSFWNDLLAPQVDNVPIPTIDDQRIILSSPPDTPDVKQSLVDILPSPQDAVTIVNHTTAWLWGMDDPPGNVLKPKETPQFFDISAVSRGSTMGIAKTLLYLALYMQQLPSSFELQLSNSQDIEQTIQLYVQRAKMFLVSLEDEACPFDTLECLQLLGMIQINDGAVRQAWMTFRRAVDIARVNGFQNSFSISARQSPCTDTALRRRIWLCISGDCYCSLLLGLEPGLGVAPFGFEDESWNDPLADDDASFQRRFCPILARISQRNVAGLEQDGDVLQEIDKALNKLQDLMPASWWRSPSIRQDRSPDSAKAYDRLMCQLWFFQARIFAHIPIAFAKPTANSTYSLASCMEASRITLQRYLGLQQTGQHQPRCRVIDLSAFLAAVVLLLARAQRRYHEAGSSTSRYDSDRDLLEQVADSFDSLGKTCSREHLARQSSGVLSVLLEVVDSDPENSWPREKNWDSDFTAPVKPLDTKSATGDILASSIKPVLEADSPASHLINLLFATARPVLDMPNFTPGELGIDELLDPTILQ</sequence>
<dbReference type="AlphaFoldDB" id="A0A8H4LQ46"/>
<dbReference type="EMBL" id="JAADYS010000031">
    <property type="protein sequence ID" value="KAF4472861.1"/>
    <property type="molecule type" value="Genomic_DNA"/>
</dbReference>
<name>A0A8H4LQ46_9HYPO</name>
<dbReference type="SUPFAM" id="SSF57701">
    <property type="entry name" value="Zn2/Cys6 DNA-binding domain"/>
    <property type="match status" value="1"/>
</dbReference>
<dbReference type="GO" id="GO:0006351">
    <property type="term" value="P:DNA-templated transcription"/>
    <property type="evidence" value="ECO:0007669"/>
    <property type="project" value="InterPro"/>
</dbReference>
<keyword evidence="6" id="KW-0238">DNA-binding</keyword>
<dbReference type="InterPro" id="IPR036864">
    <property type="entry name" value="Zn2-C6_fun-type_DNA-bd_sf"/>
</dbReference>
<dbReference type="Pfam" id="PF04082">
    <property type="entry name" value="Fungal_trans"/>
    <property type="match status" value="1"/>
</dbReference>
<dbReference type="Pfam" id="PF00172">
    <property type="entry name" value="Zn_clus"/>
    <property type="match status" value="1"/>
</dbReference>
<proteinExistence type="predicted"/>
<dbReference type="GO" id="GO:0003677">
    <property type="term" value="F:DNA binding"/>
    <property type="evidence" value="ECO:0007669"/>
    <property type="project" value="UniProtKB-KW"/>
</dbReference>
<dbReference type="CDD" id="cd00067">
    <property type="entry name" value="GAL4"/>
    <property type="match status" value="1"/>
</dbReference>
<keyword evidence="3" id="KW-0804">Transcription</keyword>
<dbReference type="PANTHER" id="PTHR47840:SF1">
    <property type="entry name" value="ZN(II)2CYS6 TRANSCRIPTION FACTOR (EUROFUNG)"/>
    <property type="match status" value="1"/>
</dbReference>
<dbReference type="PROSITE" id="PS50048">
    <property type="entry name" value="ZN2_CY6_FUNGAL_2"/>
    <property type="match status" value="1"/>
</dbReference>
<evidence type="ECO:0000256" key="4">
    <source>
        <dbReference type="ARBA" id="ARBA00023242"/>
    </source>
</evidence>
<keyword evidence="4" id="KW-0539">Nucleus</keyword>
<evidence type="ECO:0000256" key="2">
    <source>
        <dbReference type="ARBA" id="ARBA00023015"/>
    </source>
</evidence>
<dbReference type="GO" id="GO:0008270">
    <property type="term" value="F:zinc ion binding"/>
    <property type="evidence" value="ECO:0007669"/>
    <property type="project" value="InterPro"/>
</dbReference>